<accession>A0A452S312</accession>
<dbReference type="InterPro" id="IPR036388">
    <property type="entry name" value="WH-like_DNA-bd_sf"/>
</dbReference>
<evidence type="ECO:0000256" key="18">
    <source>
        <dbReference type="SAM" id="MobiDB-lite"/>
    </source>
</evidence>
<name>A0A452S312_URSAM</name>
<feature type="domain" description="ETS" evidence="20">
    <location>
        <begin position="415"/>
        <end position="495"/>
    </location>
</feature>
<feature type="transmembrane region" description="Helical" evidence="19">
    <location>
        <begin position="87"/>
        <end position="110"/>
    </location>
</feature>
<dbReference type="GO" id="GO:0005634">
    <property type="term" value="C:nucleus"/>
    <property type="evidence" value="ECO:0007669"/>
    <property type="project" value="UniProtKB-SubCell"/>
</dbReference>
<dbReference type="GO" id="GO:0045892">
    <property type="term" value="P:negative regulation of DNA-templated transcription"/>
    <property type="evidence" value="ECO:0007669"/>
    <property type="project" value="UniProtKB-ARBA"/>
</dbReference>
<dbReference type="CDD" id="cd17313">
    <property type="entry name" value="MFS_SLC45_SUC"/>
    <property type="match status" value="1"/>
</dbReference>
<feature type="transmembrane region" description="Helical" evidence="19">
    <location>
        <begin position="199"/>
        <end position="218"/>
    </location>
</feature>
<dbReference type="InterPro" id="IPR011701">
    <property type="entry name" value="MFS"/>
</dbReference>
<dbReference type="Gene3D" id="1.10.10.10">
    <property type="entry name" value="Winged helix-like DNA-binding domain superfamily/Winged helix DNA-binding domain"/>
    <property type="match status" value="1"/>
</dbReference>
<feature type="compositionally biased region" description="Basic and acidic residues" evidence="18">
    <location>
        <begin position="528"/>
        <end position="538"/>
    </location>
</feature>
<feature type="transmembrane region" description="Helical" evidence="19">
    <location>
        <begin position="352"/>
        <end position="368"/>
    </location>
</feature>
<dbReference type="PROSITE" id="PS50061">
    <property type="entry name" value="ETS_DOMAIN_3"/>
    <property type="match status" value="1"/>
</dbReference>
<feature type="transmembrane region" description="Helical" evidence="19">
    <location>
        <begin position="20"/>
        <end position="40"/>
    </location>
</feature>
<feature type="compositionally biased region" description="Low complexity" evidence="18">
    <location>
        <begin position="615"/>
        <end position="628"/>
    </location>
</feature>
<feature type="transmembrane region" description="Helical" evidence="19">
    <location>
        <begin position="52"/>
        <end position="75"/>
    </location>
</feature>
<keyword evidence="15 17" id="KW-0539">Nucleus</keyword>
<reference evidence="21" key="2">
    <citation type="submission" date="2025-05" db="UniProtKB">
        <authorList>
            <consortium name="Ensembl"/>
        </authorList>
    </citation>
    <scope>IDENTIFICATION</scope>
</reference>
<dbReference type="GO" id="GO:0003700">
    <property type="term" value="F:DNA-binding transcription factor activity"/>
    <property type="evidence" value="ECO:0007669"/>
    <property type="project" value="InterPro"/>
</dbReference>
<dbReference type="GO" id="GO:0016020">
    <property type="term" value="C:membrane"/>
    <property type="evidence" value="ECO:0007669"/>
    <property type="project" value="UniProtKB-SubCell"/>
</dbReference>
<evidence type="ECO:0000256" key="10">
    <source>
        <dbReference type="ARBA" id="ARBA00023015"/>
    </source>
</evidence>
<dbReference type="Ensembl" id="ENSUAMT00000029463.1">
    <property type="protein sequence ID" value="ENSUAMP00000026411.1"/>
    <property type="gene ID" value="ENSUAMG00000020466.1"/>
</dbReference>
<dbReference type="FunFam" id="1.10.10.10:FF:000113">
    <property type="entry name" value="ETS domain-containing protein Elk-3"/>
    <property type="match status" value="1"/>
</dbReference>
<evidence type="ECO:0000256" key="16">
    <source>
        <dbReference type="ARBA" id="ARBA00038193"/>
    </source>
</evidence>
<dbReference type="SUPFAM" id="SSF103473">
    <property type="entry name" value="MFS general substrate transporter"/>
    <property type="match status" value="1"/>
</dbReference>
<dbReference type="Gene3D" id="1.20.1250.20">
    <property type="entry name" value="MFS general substrate transporter like domains"/>
    <property type="match status" value="2"/>
</dbReference>
<keyword evidence="8" id="KW-0832">Ubl conjugation</keyword>
<organism evidence="21 22">
    <name type="scientific">Ursus americanus</name>
    <name type="common">American black bear</name>
    <name type="synonym">Euarctos americanus</name>
    <dbReference type="NCBI Taxonomy" id="9643"/>
    <lineage>
        <taxon>Eukaryota</taxon>
        <taxon>Metazoa</taxon>
        <taxon>Chordata</taxon>
        <taxon>Craniata</taxon>
        <taxon>Vertebrata</taxon>
        <taxon>Euteleostomi</taxon>
        <taxon>Mammalia</taxon>
        <taxon>Eutheria</taxon>
        <taxon>Laurasiatheria</taxon>
        <taxon>Carnivora</taxon>
        <taxon>Caniformia</taxon>
        <taxon>Ursidae</taxon>
        <taxon>Ursus</taxon>
    </lineage>
</organism>
<dbReference type="FunFam" id="1.20.1250.20:FF:000393">
    <property type="entry name" value="solute carrier family 45 member 3"/>
    <property type="match status" value="1"/>
</dbReference>
<reference evidence="22" key="1">
    <citation type="submission" date="2016-06" db="EMBL/GenBank/DDBJ databases">
        <title>De novo assembly and RNA-Seq shows season-dependent expression and editing in black bear kidneys.</title>
        <authorList>
            <person name="Korstanje R."/>
            <person name="Srivastava A."/>
            <person name="Sarsani V.K."/>
            <person name="Sheehan S.M."/>
            <person name="Seger R.L."/>
            <person name="Barter M.E."/>
            <person name="Lindqvist C."/>
            <person name="Brody L.C."/>
            <person name="Mullikin J.C."/>
        </authorList>
    </citation>
    <scope>NUCLEOTIDE SEQUENCE [LARGE SCALE GENOMIC DNA]</scope>
</reference>
<keyword evidence="4" id="KW-0813">Transport</keyword>
<dbReference type="Proteomes" id="UP000291022">
    <property type="component" value="Unassembled WGS sequence"/>
</dbReference>
<dbReference type="GeneTree" id="ENSGT00950000182914"/>
<evidence type="ECO:0000256" key="6">
    <source>
        <dbReference type="ARBA" id="ARBA00022499"/>
    </source>
</evidence>
<evidence type="ECO:0000256" key="4">
    <source>
        <dbReference type="ARBA" id="ARBA00022448"/>
    </source>
</evidence>
<protein>
    <recommendedName>
        <fullName evidence="20">ETS domain-containing protein</fullName>
    </recommendedName>
</protein>
<feature type="compositionally biased region" description="Low complexity" evidence="18">
    <location>
        <begin position="638"/>
        <end position="659"/>
    </location>
</feature>
<dbReference type="InterPro" id="IPR000418">
    <property type="entry name" value="Ets_dom"/>
</dbReference>
<dbReference type="STRING" id="9643.ENSUAMP00000026413"/>
<keyword evidence="6" id="KW-1017">Isopeptide bond</keyword>
<evidence type="ECO:0000256" key="7">
    <source>
        <dbReference type="ARBA" id="ARBA00022692"/>
    </source>
</evidence>
<feature type="compositionally biased region" description="Basic and acidic residues" evidence="18">
    <location>
        <begin position="711"/>
        <end position="725"/>
    </location>
</feature>
<keyword evidence="5" id="KW-0678">Repressor</keyword>
<evidence type="ECO:0000256" key="5">
    <source>
        <dbReference type="ARBA" id="ARBA00022491"/>
    </source>
</evidence>
<dbReference type="FunFam" id="1.20.1250.20:FF:000230">
    <property type="entry name" value="Solute carrier family 45 member 3"/>
    <property type="match status" value="1"/>
</dbReference>
<proteinExistence type="inferred from homology"/>
<keyword evidence="12 19" id="KW-0472">Membrane</keyword>
<feature type="transmembrane region" description="Helical" evidence="19">
    <location>
        <begin position="273"/>
        <end position="291"/>
    </location>
</feature>
<evidence type="ECO:0000256" key="9">
    <source>
        <dbReference type="ARBA" id="ARBA00022989"/>
    </source>
</evidence>
<feature type="transmembrane region" description="Helical" evidence="19">
    <location>
        <begin position="122"/>
        <end position="140"/>
    </location>
</feature>
<dbReference type="InterPro" id="IPR036259">
    <property type="entry name" value="MFS_trans_sf"/>
</dbReference>
<keyword evidence="7 19" id="KW-0812">Transmembrane</keyword>
<dbReference type="PANTHER" id="PTHR19432:SF37">
    <property type="entry name" value="SOLUTE CARRIER FAMILY 45 MEMBER 3"/>
    <property type="match status" value="1"/>
</dbReference>
<feature type="region of interest" description="Disordered" evidence="18">
    <location>
        <begin position="609"/>
        <end position="734"/>
    </location>
</feature>
<evidence type="ECO:0000256" key="1">
    <source>
        <dbReference type="ARBA" id="ARBA00004123"/>
    </source>
</evidence>
<evidence type="ECO:0000256" key="17">
    <source>
        <dbReference type="RuleBase" id="RU004019"/>
    </source>
</evidence>
<evidence type="ECO:0000256" key="15">
    <source>
        <dbReference type="ARBA" id="ARBA00023242"/>
    </source>
</evidence>
<dbReference type="PANTHER" id="PTHR19432">
    <property type="entry name" value="SUGAR TRANSPORTER"/>
    <property type="match status" value="1"/>
</dbReference>
<evidence type="ECO:0000256" key="3">
    <source>
        <dbReference type="ARBA" id="ARBA00005562"/>
    </source>
</evidence>
<dbReference type="GO" id="GO:0008506">
    <property type="term" value="F:sucrose:proton symporter activity"/>
    <property type="evidence" value="ECO:0007669"/>
    <property type="project" value="TreeGrafter"/>
</dbReference>
<keyword evidence="14" id="KW-0804">Transcription</keyword>
<evidence type="ECO:0000259" key="20">
    <source>
        <dbReference type="PROSITE" id="PS50061"/>
    </source>
</evidence>
<evidence type="ECO:0000256" key="12">
    <source>
        <dbReference type="ARBA" id="ARBA00023136"/>
    </source>
</evidence>
<feature type="compositionally biased region" description="Pro residues" evidence="18">
    <location>
        <begin position="660"/>
        <end position="686"/>
    </location>
</feature>
<comment type="similarity">
    <text evidence="3 17">Belongs to the ETS family.</text>
</comment>
<keyword evidence="13" id="KW-0010">Activator</keyword>
<feature type="transmembrane region" description="Helical" evidence="19">
    <location>
        <begin position="161"/>
        <end position="179"/>
    </location>
</feature>
<evidence type="ECO:0000256" key="2">
    <source>
        <dbReference type="ARBA" id="ARBA00004141"/>
    </source>
</evidence>
<keyword evidence="11 17" id="KW-0238">DNA-binding</keyword>
<keyword evidence="10" id="KW-0805">Transcription regulation</keyword>
<dbReference type="AlphaFoldDB" id="A0A452S312"/>
<evidence type="ECO:0000256" key="11">
    <source>
        <dbReference type="ARBA" id="ARBA00023125"/>
    </source>
</evidence>
<feature type="transmembrane region" description="Helical" evidence="19">
    <location>
        <begin position="322"/>
        <end position="340"/>
    </location>
</feature>
<dbReference type="InterPro" id="IPR036390">
    <property type="entry name" value="WH_DNA-bd_sf"/>
</dbReference>
<evidence type="ECO:0000256" key="19">
    <source>
        <dbReference type="SAM" id="Phobius"/>
    </source>
</evidence>
<feature type="region of interest" description="Disordered" evidence="18">
    <location>
        <begin position="823"/>
        <end position="843"/>
    </location>
</feature>
<dbReference type="Pfam" id="PF07690">
    <property type="entry name" value="MFS_1"/>
    <property type="match status" value="1"/>
</dbReference>
<dbReference type="PRINTS" id="PR00454">
    <property type="entry name" value="ETSDOMAIN"/>
</dbReference>
<evidence type="ECO:0000256" key="14">
    <source>
        <dbReference type="ARBA" id="ARBA00023163"/>
    </source>
</evidence>
<feature type="region of interest" description="Disordered" evidence="18">
    <location>
        <begin position="515"/>
        <end position="548"/>
    </location>
</feature>
<keyword evidence="9 19" id="KW-1133">Transmembrane helix</keyword>
<evidence type="ECO:0000313" key="21">
    <source>
        <dbReference type="Ensembl" id="ENSUAMP00000026413.1"/>
    </source>
</evidence>
<sequence>MVQRLWAGRLLRHRKAQLLLVNLLTFGLEVCLAAGITYVPPLLLEVGVEEKFMTMVLGIGPVLGLVSVPLLGSASDHWRGRYGRRRPFIWALSLGVLLSLFLIPRAGWLAGLLCPDTRPLELALLILGVGLLDFCGQVCFTPLEALLSDLFRDPDQCRQAFSVYAFMISLGGCLGYLLPAIEWDASALAPYLGTQEECLFGLLTVIFLTCVAATLFVAEEAALGPAEPAEGLAVPSGPHCCACHTRLAFRTLGALFPRLHRLCCRVPRTLRRLFVAELCSWMAFMTFTLFYTDFVGEGLYQGVPRAAPGTDARRQYDEGVRMGSLGLFLQCAVSLLFSLVMDRLVQRCGTRAVYLASVVAFPVAAGTMCLSRSVAVVTASAALTGFTFSALQILPYTLASLYHREKQLIAMDSAITLWQFLLQLLQEPQNKHMISWTSNDGEFKLLQAEEVARLWGIRKNKPNMNYDKLSRALRYYYVKNIIKKVNGQKFVYKFVSYPEILKMDPLTVGRTEGDYEAVSCGEGGSSSRDPENGGRERPPQPGARASSRNDYIHSGLYSSFTLNSLNSSNKKLFKPMKIESPAEKLAEKKLPQEPTPSVIRFVTTPSKKLPVEPVAAAPSAGPSISPPSDETLQALETLASPRLPSLEAPASAASVAPAFATPPIPSASPSGQEPPTPRTPSPPLSPNPDLDTDIESVASQPMELSENLSLDPKDQDSALLEKDKTSNSSRSKKPKGLELAPILVITGSDPSPLGILSPSLPTASLTPALFSQTPILLTPSPLLSSIHFWSTLSPVAPLSPARLQGANTLFQFPSVLNSHGPFTVSGLDGPPTPGPFSPDLQKT</sequence>
<comment type="similarity">
    <text evidence="16">Belongs to the glycoside-pentoside-hexuronide (GPH) cation symporter transporter (TC 2.A.2) family.</text>
</comment>
<dbReference type="SUPFAM" id="SSF46785">
    <property type="entry name" value="Winged helix' DNA-binding domain"/>
    <property type="match status" value="1"/>
</dbReference>
<dbReference type="PROSITE" id="PS00345">
    <property type="entry name" value="ETS_DOMAIN_1"/>
    <property type="match status" value="1"/>
</dbReference>
<comment type="subcellular location">
    <subcellularLocation>
        <location evidence="2">Membrane</location>
        <topology evidence="2">Multi-pass membrane protein</topology>
    </subcellularLocation>
    <subcellularLocation>
        <location evidence="1 17">Nucleus</location>
    </subcellularLocation>
</comment>
<evidence type="ECO:0000256" key="8">
    <source>
        <dbReference type="ARBA" id="ARBA00022843"/>
    </source>
</evidence>
<keyword evidence="22" id="KW-1185">Reference proteome</keyword>
<dbReference type="SMART" id="SM00413">
    <property type="entry name" value="ETS"/>
    <property type="match status" value="1"/>
</dbReference>
<dbReference type="PROSITE" id="PS00346">
    <property type="entry name" value="ETS_DOMAIN_2"/>
    <property type="match status" value="1"/>
</dbReference>
<evidence type="ECO:0000313" key="22">
    <source>
        <dbReference type="Proteomes" id="UP000291022"/>
    </source>
</evidence>
<dbReference type="Ensembl" id="ENSUAMT00000029465.1">
    <property type="protein sequence ID" value="ENSUAMP00000026413.1"/>
    <property type="gene ID" value="ENSUAMG00000020466.1"/>
</dbReference>
<dbReference type="GO" id="GO:0043565">
    <property type="term" value="F:sequence-specific DNA binding"/>
    <property type="evidence" value="ECO:0007669"/>
    <property type="project" value="InterPro"/>
</dbReference>
<dbReference type="Pfam" id="PF00178">
    <property type="entry name" value="Ets"/>
    <property type="match status" value="1"/>
</dbReference>
<evidence type="ECO:0000256" key="13">
    <source>
        <dbReference type="ARBA" id="ARBA00023159"/>
    </source>
</evidence>